<dbReference type="RefSeq" id="WP_162309089.1">
    <property type="nucleotide sequence ID" value="NZ_SZNK01000001.1"/>
</dbReference>
<dbReference type="OrthoDB" id="2452999at2"/>
<proteinExistence type="predicted"/>
<sequence>MNSRCSQLPYTFDDLRNDVIMGREIHFLYEGKEYSISHSSRGSHLCEFYQDDYTFSTREELLTNGTIAGKNVRDIWPHVEVTAIF</sequence>
<dbReference type="Proteomes" id="UP000307841">
    <property type="component" value="Unassembled WGS sequence"/>
</dbReference>
<accession>A0A4U2Y7Q6</accession>
<keyword evidence="2" id="KW-1185">Reference proteome</keyword>
<dbReference type="EMBL" id="SZNK01000001">
    <property type="protein sequence ID" value="TKI56599.1"/>
    <property type="molecule type" value="Genomic_DNA"/>
</dbReference>
<protein>
    <submittedName>
        <fullName evidence="1">Uncharacterized protein</fullName>
    </submittedName>
</protein>
<dbReference type="AlphaFoldDB" id="A0A4U2Y7Q6"/>
<name>A0A4U2Y7Q6_9BACL</name>
<evidence type="ECO:0000313" key="2">
    <source>
        <dbReference type="Proteomes" id="UP000307841"/>
    </source>
</evidence>
<gene>
    <name evidence="1" type="ORF">E8L90_14610</name>
</gene>
<comment type="caution">
    <text evidence="1">The sequence shown here is derived from an EMBL/GenBank/DDBJ whole genome shotgun (WGS) entry which is preliminary data.</text>
</comment>
<organism evidence="1 2">
    <name type="scientific">Brevibacillus antibioticus</name>
    <dbReference type="NCBI Taxonomy" id="2570228"/>
    <lineage>
        <taxon>Bacteria</taxon>
        <taxon>Bacillati</taxon>
        <taxon>Bacillota</taxon>
        <taxon>Bacilli</taxon>
        <taxon>Bacillales</taxon>
        <taxon>Paenibacillaceae</taxon>
        <taxon>Brevibacillus</taxon>
    </lineage>
</organism>
<reference evidence="1 2" key="1">
    <citation type="submission" date="2019-04" db="EMBL/GenBank/DDBJ databases">
        <title>Whole genome sequencing of Brevibacillus sp. TGS2-1.</title>
        <authorList>
            <person name="Choi A."/>
        </authorList>
    </citation>
    <scope>NUCLEOTIDE SEQUENCE [LARGE SCALE GENOMIC DNA]</scope>
    <source>
        <strain evidence="1 2">TGS2-1</strain>
    </source>
</reference>
<evidence type="ECO:0000313" key="1">
    <source>
        <dbReference type="EMBL" id="TKI56599.1"/>
    </source>
</evidence>